<dbReference type="AlphaFoldDB" id="U2Q648"/>
<reference evidence="1 2" key="1">
    <citation type="submission" date="2013-06" db="EMBL/GenBank/DDBJ databases">
        <authorList>
            <person name="Weinstock G."/>
            <person name="Sodergren E."/>
            <person name="Lobos E.A."/>
            <person name="Fulton L."/>
            <person name="Fulton R."/>
            <person name="Courtney L."/>
            <person name="Fronick C."/>
            <person name="O'Laughlin M."/>
            <person name="Godfrey J."/>
            <person name="Wilson R.M."/>
            <person name="Miner T."/>
            <person name="Farmer C."/>
            <person name="Delehaunty K."/>
            <person name="Cordes M."/>
            <person name="Minx P."/>
            <person name="Tomlinson C."/>
            <person name="Chen J."/>
            <person name="Wollam A."/>
            <person name="Pepin K.H."/>
            <person name="Bhonagiri V."/>
            <person name="Zhang X."/>
            <person name="Warren W."/>
            <person name="Mitreva M."/>
            <person name="Mardis E.R."/>
            <person name="Wilson R.K."/>
        </authorList>
    </citation>
    <scope>NUCLEOTIDE SEQUENCE [LARGE SCALE GENOMIC DNA]</scope>
    <source>
        <strain evidence="1 2">F0279</strain>
    </source>
</reference>
<gene>
    <name evidence="1" type="ORF">HMPREF9015_01123</name>
</gene>
<comment type="caution">
    <text evidence="1">The sequence shown here is derived from an EMBL/GenBank/DDBJ whole genome shotgun (WGS) entry which is preliminary data.</text>
</comment>
<dbReference type="EMBL" id="AWVM01000061">
    <property type="protein sequence ID" value="ERK51494.1"/>
    <property type="molecule type" value="Genomic_DNA"/>
</dbReference>
<dbReference type="Proteomes" id="UP000016626">
    <property type="component" value="Unassembled WGS sequence"/>
</dbReference>
<evidence type="ECO:0000313" key="1">
    <source>
        <dbReference type="EMBL" id="ERK51494.1"/>
    </source>
</evidence>
<name>U2Q648_LEPWF</name>
<accession>U2Q648</accession>
<dbReference type="HOGENOM" id="CLU_2770884_0_0_0"/>
<evidence type="ECO:0000313" key="2">
    <source>
        <dbReference type="Proteomes" id="UP000016626"/>
    </source>
</evidence>
<organism evidence="1 2">
    <name type="scientific">Leptotrichia wadei (strain F0279)</name>
    <dbReference type="NCBI Taxonomy" id="888055"/>
    <lineage>
        <taxon>Bacteria</taxon>
        <taxon>Fusobacteriati</taxon>
        <taxon>Fusobacteriota</taxon>
        <taxon>Fusobacteriia</taxon>
        <taxon>Fusobacteriales</taxon>
        <taxon>Leptotrichiaceae</taxon>
        <taxon>Leptotrichia</taxon>
    </lineage>
</organism>
<protein>
    <submittedName>
        <fullName evidence="1">Uncharacterized protein</fullName>
    </submittedName>
</protein>
<proteinExistence type="predicted"/>
<sequence>MKNHLKIIIKEKMHLKEMILYLQYQVLEEKMQILENMKCFMGKLKTWKKPENMWHHFLMLIQTEFISWA</sequence>